<dbReference type="BioCyc" id="JESP1508404:G14D9-10595-MONOMER"/>
<evidence type="ECO:0000256" key="1">
    <source>
        <dbReference type="SAM" id="Phobius"/>
    </source>
</evidence>
<dbReference type="Proteomes" id="UP000031449">
    <property type="component" value="Chromosome"/>
</dbReference>
<dbReference type="KEGG" id="jeo:JMA_13410"/>
<dbReference type="STRING" id="1508404.JMA_13410"/>
<keyword evidence="1" id="KW-1133">Transmembrane helix</keyword>
<sequence length="172" mass="17546">MNTRTLVALALFAGMGTALHLLIPGTLTMKPDMSLLMMFLGILLFPGVKNVLLIGLATGILSGLTTTFPGGFLPNVIDKPITAFAFYGIILLAGKFARKPAGAGVLAAVGTLISGTIFLGSAALLVGLPGPIMALALSAVVPAIVVNGLLMAVMYPVAQAIMRRSNLVESAA</sequence>
<dbReference type="AlphaFoldDB" id="A0A0B5AQ47"/>
<evidence type="ECO:0000313" key="2">
    <source>
        <dbReference type="EMBL" id="AJD90658.1"/>
    </source>
</evidence>
<feature type="transmembrane region" description="Helical" evidence="1">
    <location>
        <begin position="35"/>
        <end position="61"/>
    </location>
</feature>
<dbReference type="InterPro" id="IPR031360">
    <property type="entry name" value="TrpP"/>
</dbReference>
<gene>
    <name evidence="2" type="ORF">JMA_13410</name>
</gene>
<dbReference type="EMBL" id="CP009416">
    <property type="protein sequence ID" value="AJD90658.1"/>
    <property type="molecule type" value="Genomic_DNA"/>
</dbReference>
<keyword evidence="1" id="KW-0812">Transmembrane</keyword>
<feature type="transmembrane region" description="Helical" evidence="1">
    <location>
        <begin position="132"/>
        <end position="155"/>
    </location>
</feature>
<proteinExistence type="predicted"/>
<evidence type="ECO:0000313" key="3">
    <source>
        <dbReference type="Proteomes" id="UP000031449"/>
    </source>
</evidence>
<name>A0A0B5AQ47_9BACL</name>
<protein>
    <submittedName>
        <fullName evidence="2">Tryptophan transporter</fullName>
    </submittedName>
</protein>
<dbReference type="HOGENOM" id="CLU_126994_0_0_9"/>
<feature type="transmembrane region" description="Helical" evidence="1">
    <location>
        <begin position="104"/>
        <end position="126"/>
    </location>
</feature>
<feature type="transmembrane region" description="Helical" evidence="1">
    <location>
        <begin position="81"/>
        <end position="97"/>
    </location>
</feature>
<reference evidence="2 3" key="1">
    <citation type="submission" date="2014-08" db="EMBL/GenBank/DDBJ databases">
        <title>Complete genome of a marine bacteria Jeotgalibacillus malaysiensis.</title>
        <authorList>
            <person name="Yaakop A.S."/>
            <person name="Chan K.-G."/>
            <person name="Goh K.M."/>
        </authorList>
    </citation>
    <scope>NUCLEOTIDE SEQUENCE [LARGE SCALE GENOMIC DNA]</scope>
    <source>
        <strain evidence="2 3">D5</strain>
    </source>
</reference>
<organism evidence="2 3">
    <name type="scientific">Jeotgalibacillus malaysiensis</name>
    <dbReference type="NCBI Taxonomy" id="1508404"/>
    <lineage>
        <taxon>Bacteria</taxon>
        <taxon>Bacillati</taxon>
        <taxon>Bacillota</taxon>
        <taxon>Bacilli</taxon>
        <taxon>Bacillales</taxon>
        <taxon>Caryophanaceae</taxon>
        <taxon>Jeotgalibacillus</taxon>
    </lineage>
</organism>
<keyword evidence="1" id="KW-0472">Membrane</keyword>
<dbReference type="OrthoDB" id="2243651at2"/>
<accession>A0A0B5AQ47</accession>
<keyword evidence="3" id="KW-1185">Reference proteome</keyword>
<dbReference type="Pfam" id="PF17099">
    <property type="entry name" value="TrpP"/>
    <property type="match status" value="1"/>
</dbReference>
<feature type="transmembrane region" description="Helical" evidence="1">
    <location>
        <begin position="6"/>
        <end position="23"/>
    </location>
</feature>